<dbReference type="PANTHER" id="PTHR30576:SF0">
    <property type="entry name" value="UNDECAPRENYL-PHOSPHATE N-ACETYLGALACTOSAMINYL 1-PHOSPHATE TRANSFERASE-RELATED"/>
    <property type="match status" value="1"/>
</dbReference>
<dbReference type="InterPro" id="IPR003362">
    <property type="entry name" value="Bact_transf"/>
</dbReference>
<evidence type="ECO:0000313" key="10">
    <source>
        <dbReference type="Proteomes" id="UP000262583"/>
    </source>
</evidence>
<accession>A0A2Z4Y6D1</accession>
<feature type="transmembrane region" description="Helical" evidence="7">
    <location>
        <begin position="44"/>
        <end position="65"/>
    </location>
</feature>
<dbReference type="GO" id="GO:0016020">
    <property type="term" value="C:membrane"/>
    <property type="evidence" value="ECO:0007669"/>
    <property type="project" value="UniProtKB-SubCell"/>
</dbReference>
<feature type="domain" description="Bacterial sugar transferase" evidence="8">
    <location>
        <begin position="295"/>
        <end position="473"/>
    </location>
</feature>
<comment type="similarity">
    <text evidence="2">Belongs to the bacterial sugar transferase family.</text>
</comment>
<feature type="transmembrane region" description="Helical" evidence="7">
    <location>
        <begin position="86"/>
        <end position="103"/>
    </location>
</feature>
<keyword evidence="4 7" id="KW-0812">Transmembrane</keyword>
<feature type="transmembrane region" description="Helical" evidence="7">
    <location>
        <begin position="300"/>
        <end position="321"/>
    </location>
</feature>
<dbReference type="Gene3D" id="3.40.50.720">
    <property type="entry name" value="NAD(P)-binding Rossmann-like Domain"/>
    <property type="match status" value="1"/>
</dbReference>
<dbReference type="Proteomes" id="UP000262583">
    <property type="component" value="Chromosome"/>
</dbReference>
<dbReference type="Pfam" id="PF02397">
    <property type="entry name" value="Bac_transf"/>
    <property type="match status" value="1"/>
</dbReference>
<keyword evidence="6 7" id="KW-0472">Membrane</keyword>
<protein>
    <submittedName>
        <fullName evidence="9">Undecaprenyl-phosphate galactosephosphotransferase</fullName>
    </submittedName>
</protein>
<comment type="subcellular location">
    <subcellularLocation>
        <location evidence="1">Membrane</location>
        <topology evidence="1">Multi-pass membrane protein</topology>
    </subcellularLocation>
</comment>
<evidence type="ECO:0000259" key="8">
    <source>
        <dbReference type="Pfam" id="PF02397"/>
    </source>
</evidence>
<name>A0A2Z4Y6D1_SUMC1</name>
<evidence type="ECO:0000256" key="5">
    <source>
        <dbReference type="ARBA" id="ARBA00022989"/>
    </source>
</evidence>
<evidence type="ECO:0000256" key="4">
    <source>
        <dbReference type="ARBA" id="ARBA00022692"/>
    </source>
</evidence>
<feature type="transmembrane region" description="Helical" evidence="7">
    <location>
        <begin position="109"/>
        <end position="132"/>
    </location>
</feature>
<evidence type="ECO:0000256" key="6">
    <source>
        <dbReference type="ARBA" id="ARBA00023136"/>
    </source>
</evidence>
<evidence type="ECO:0000256" key="7">
    <source>
        <dbReference type="SAM" id="Phobius"/>
    </source>
</evidence>
<dbReference type="EMBL" id="CP030759">
    <property type="protein sequence ID" value="AXA36787.1"/>
    <property type="molecule type" value="Genomic_DNA"/>
</dbReference>
<dbReference type="NCBIfam" id="TIGR03025">
    <property type="entry name" value="EPS_sugtrans"/>
    <property type="match status" value="1"/>
</dbReference>
<evidence type="ECO:0000313" key="9">
    <source>
        <dbReference type="EMBL" id="AXA36787.1"/>
    </source>
</evidence>
<gene>
    <name evidence="9" type="ORF">BRCON_2010</name>
</gene>
<evidence type="ECO:0000256" key="1">
    <source>
        <dbReference type="ARBA" id="ARBA00004141"/>
    </source>
</evidence>
<dbReference type="GO" id="GO:0016780">
    <property type="term" value="F:phosphotransferase activity, for other substituted phosphate groups"/>
    <property type="evidence" value="ECO:0007669"/>
    <property type="project" value="TreeGrafter"/>
</dbReference>
<dbReference type="AlphaFoldDB" id="A0A2Z4Y6D1"/>
<dbReference type="InterPro" id="IPR017475">
    <property type="entry name" value="EPS_sugar_tfrase"/>
</dbReference>
<dbReference type="KEGG" id="schv:BRCON_2010"/>
<dbReference type="PANTHER" id="PTHR30576">
    <property type="entry name" value="COLANIC BIOSYNTHESIS UDP-GLUCOSE LIPID CARRIER TRANSFERASE"/>
    <property type="match status" value="1"/>
</dbReference>
<feature type="transmembrane region" description="Helical" evidence="7">
    <location>
        <begin position="12"/>
        <end position="32"/>
    </location>
</feature>
<keyword evidence="3 9" id="KW-0808">Transferase</keyword>
<evidence type="ECO:0000256" key="3">
    <source>
        <dbReference type="ARBA" id="ARBA00022679"/>
    </source>
</evidence>
<evidence type="ECO:0000256" key="2">
    <source>
        <dbReference type="ARBA" id="ARBA00006464"/>
    </source>
</evidence>
<keyword evidence="5 7" id="KW-1133">Transmembrane helix</keyword>
<proteinExistence type="inferred from homology"/>
<dbReference type="Pfam" id="PF13727">
    <property type="entry name" value="CoA_binding_3"/>
    <property type="match status" value="1"/>
</dbReference>
<organism evidence="9 10">
    <name type="scientific">Sumerlaea chitinivorans</name>
    <dbReference type="NCBI Taxonomy" id="2250252"/>
    <lineage>
        <taxon>Bacteria</taxon>
        <taxon>Candidatus Sumerlaeota</taxon>
        <taxon>Candidatus Sumerlaeia</taxon>
        <taxon>Candidatus Sumerlaeales</taxon>
        <taxon>Candidatus Sumerlaeaceae</taxon>
        <taxon>Candidatus Sumerlaea</taxon>
    </lineage>
</organism>
<reference evidence="9 10" key="1">
    <citation type="submission" date="2018-05" db="EMBL/GenBank/DDBJ databases">
        <title>A metagenomic window into the 2 km-deep terrestrial subsurface aquifer revealed taxonomically and functionally diverse microbial community comprising novel uncultured bacterial lineages.</title>
        <authorList>
            <person name="Kadnikov V.V."/>
            <person name="Mardanov A.V."/>
            <person name="Beletsky A.V."/>
            <person name="Banks D."/>
            <person name="Pimenov N.V."/>
            <person name="Frank Y.A."/>
            <person name="Karnachuk O.V."/>
            <person name="Ravin N.V."/>
        </authorList>
    </citation>
    <scope>NUCLEOTIDE SEQUENCE [LARGE SCALE GENOMIC DNA]</scope>
    <source>
        <strain evidence="9">BY</strain>
    </source>
</reference>
<dbReference type="NCBIfam" id="TIGR03023">
    <property type="entry name" value="WcaJ_sugtrans"/>
    <property type="match status" value="1"/>
</dbReference>
<sequence>MGSRRAYLTHMLVFAATDAVAVCCGLLFAYFLRFHAEIVPVVKGYSPAAYARILPLAIVVWLFWINQLGGYDFRARAFNLQILKKLAKADLLAVMTLVTLHFFERTLEYSRLMYVLAMVTCFVSLSAARLALDRVLAHLRRRGVIRATRVAIVGTNALALELAQRIAQHAYLGFQVVGLIRGSETASDAPSGEAHLASPQGETGAFQLPILGNFQQTRELIRRHAIEEIIVAEPSLDPQEVLEFILECEKELVTIRVVPNLLEAMLVEMSVEQIDGIPLFGLRETPLQGWNVVFKRAFDIVVSAVVLVLASPLMLLIALAVKLSSPGPVFYRQTRVGLDGQRFKIVKFRSMYQDAEEATGPVWATENDPRVTPVGRVLRRWNLDELPQFWNVLKGEMSLVGPRPERPHFVKQFRERVPRYMARHRVKCGMTGWAQIHGLRGNTSIDERLRYDLYYIENWSFWLDLKILFFTLFARKNAY</sequence>
<dbReference type="InterPro" id="IPR017473">
    <property type="entry name" value="Undecaprenyl-P_gluc_Ptfrase"/>
</dbReference>